<organism evidence="2 3">
    <name type="scientific">Halocaridina rubra</name>
    <name type="common">Hawaiian red shrimp</name>
    <dbReference type="NCBI Taxonomy" id="373956"/>
    <lineage>
        <taxon>Eukaryota</taxon>
        <taxon>Metazoa</taxon>
        <taxon>Ecdysozoa</taxon>
        <taxon>Arthropoda</taxon>
        <taxon>Crustacea</taxon>
        <taxon>Multicrustacea</taxon>
        <taxon>Malacostraca</taxon>
        <taxon>Eumalacostraca</taxon>
        <taxon>Eucarida</taxon>
        <taxon>Decapoda</taxon>
        <taxon>Pleocyemata</taxon>
        <taxon>Caridea</taxon>
        <taxon>Atyoidea</taxon>
        <taxon>Atyidae</taxon>
        <taxon>Halocaridina</taxon>
    </lineage>
</organism>
<reference evidence="2 3" key="1">
    <citation type="submission" date="2023-11" db="EMBL/GenBank/DDBJ databases">
        <title>Halocaridina rubra genome assembly.</title>
        <authorList>
            <person name="Smith C."/>
        </authorList>
    </citation>
    <scope>NUCLEOTIDE SEQUENCE [LARGE SCALE GENOMIC DNA]</scope>
    <source>
        <strain evidence="2">EP-1</strain>
        <tissue evidence="2">Whole</tissue>
    </source>
</reference>
<proteinExistence type="predicted"/>
<feature type="non-terminal residue" evidence="2">
    <location>
        <position position="1"/>
    </location>
</feature>
<dbReference type="AlphaFoldDB" id="A0AAN8X7I3"/>
<evidence type="ECO:0000313" key="2">
    <source>
        <dbReference type="EMBL" id="KAK7077666.1"/>
    </source>
</evidence>
<accession>A0AAN8X7I3</accession>
<comment type="caution">
    <text evidence="2">The sequence shown here is derived from an EMBL/GenBank/DDBJ whole genome shotgun (WGS) entry which is preliminary data.</text>
</comment>
<name>A0AAN8X7I3_HALRR</name>
<dbReference type="Proteomes" id="UP001381693">
    <property type="component" value="Unassembled WGS sequence"/>
</dbReference>
<gene>
    <name evidence="2" type="ORF">SK128_003040</name>
</gene>
<dbReference type="EMBL" id="JAXCGZ010008419">
    <property type="protein sequence ID" value="KAK7077666.1"/>
    <property type="molecule type" value="Genomic_DNA"/>
</dbReference>
<evidence type="ECO:0000256" key="1">
    <source>
        <dbReference type="SAM" id="MobiDB-lite"/>
    </source>
</evidence>
<sequence length="80" mass="9125">KEVEMTETREVMRNARNASAAMESTNQGSVQRMDRHARNVKGRTIMYECARRKSIVSKGKSILIMMSSSSQSTHSEMSKW</sequence>
<feature type="region of interest" description="Disordered" evidence="1">
    <location>
        <begin position="17"/>
        <end position="37"/>
    </location>
</feature>
<keyword evidence="3" id="KW-1185">Reference proteome</keyword>
<evidence type="ECO:0000313" key="3">
    <source>
        <dbReference type="Proteomes" id="UP001381693"/>
    </source>
</evidence>
<protein>
    <submittedName>
        <fullName evidence="2">Uncharacterized protein</fullName>
    </submittedName>
</protein>